<dbReference type="Pfam" id="PF09636">
    <property type="entry name" value="XkdW"/>
    <property type="match status" value="1"/>
</dbReference>
<sequence>MANTTTIGEALMWKYPDQITECVSKQKVGQEPEIVKWEADMEQPSESEIQTIMNEHIAWKDIQDQAKIDLKASAKAKLIAGEALTEDEANTIVL</sequence>
<reference evidence="2" key="1">
    <citation type="journal article" date="2010" name="ISME J.">
        <title>Metagenome of the Mediterranean deep chlorophyll maximum studied by direct and fosmid library 454 pyrosequencing.</title>
        <authorList>
            <person name="Ghai R."/>
            <person name="Martin-Cuadrado A.B."/>
            <person name="Molto A.G."/>
            <person name="Heredia I.G."/>
            <person name="Cabrera R."/>
            <person name="Martin J."/>
            <person name="Verdu M."/>
            <person name="Deschamps P."/>
            <person name="Moreira D."/>
            <person name="Lopez-Garcia P."/>
            <person name="Mira A."/>
            <person name="Rodriguez-Valera F."/>
        </authorList>
    </citation>
    <scope>NUCLEOTIDE SEQUENCE</scope>
</reference>
<dbReference type="InterPro" id="IPR019094">
    <property type="entry name" value="Phage_SP-beta_YorD"/>
</dbReference>
<organism evidence="2">
    <name type="scientific">uncultured organism MedDCM-OCT-S06-C2377</name>
    <dbReference type="NCBI Taxonomy" id="743624"/>
    <lineage>
        <taxon>unclassified sequences</taxon>
        <taxon>environmental samples</taxon>
    </lineage>
</organism>
<proteinExistence type="predicted"/>
<protein>
    <recommendedName>
        <fullName evidence="1">Bacteriophage SP-beta YorD domain-containing protein</fullName>
    </recommendedName>
</protein>
<dbReference type="EMBL" id="GU943125">
    <property type="protein sequence ID" value="ADD96211.1"/>
    <property type="molecule type" value="Genomic_DNA"/>
</dbReference>
<evidence type="ECO:0000313" key="2">
    <source>
        <dbReference type="EMBL" id="ADD96211.1"/>
    </source>
</evidence>
<evidence type="ECO:0000259" key="1">
    <source>
        <dbReference type="Pfam" id="PF09636"/>
    </source>
</evidence>
<feature type="domain" description="Bacteriophage SP-beta YorD" evidence="1">
    <location>
        <begin position="8"/>
        <end position="59"/>
    </location>
</feature>
<accession>D6PKG0</accession>
<name>D6PKG0_9ZZZZ</name>
<dbReference type="AlphaFoldDB" id="D6PKG0"/>